<protein>
    <submittedName>
        <fullName evidence="2">Uncharacterized protein</fullName>
    </submittedName>
</protein>
<gene>
    <name evidence="2" type="ORF">BDP81DRAFT_34308</name>
</gene>
<proteinExistence type="predicted"/>
<dbReference type="EMBL" id="JAHMHQ010000011">
    <property type="protein sequence ID" value="KAK1636165.1"/>
    <property type="molecule type" value="Genomic_DNA"/>
</dbReference>
<accession>A0AAI9ZQU6</accession>
<feature type="region of interest" description="Disordered" evidence="1">
    <location>
        <begin position="89"/>
        <end position="114"/>
    </location>
</feature>
<organism evidence="2 3">
    <name type="scientific">Colletotrichum phormii</name>
    <dbReference type="NCBI Taxonomy" id="359342"/>
    <lineage>
        <taxon>Eukaryota</taxon>
        <taxon>Fungi</taxon>
        <taxon>Dikarya</taxon>
        <taxon>Ascomycota</taxon>
        <taxon>Pezizomycotina</taxon>
        <taxon>Sordariomycetes</taxon>
        <taxon>Hypocreomycetidae</taxon>
        <taxon>Glomerellales</taxon>
        <taxon>Glomerellaceae</taxon>
        <taxon>Colletotrichum</taxon>
        <taxon>Colletotrichum acutatum species complex</taxon>
    </lineage>
</organism>
<dbReference type="AlphaFoldDB" id="A0AAI9ZQU6"/>
<dbReference type="RefSeq" id="XP_060444772.1">
    <property type="nucleotide sequence ID" value="XM_060586051.1"/>
</dbReference>
<sequence>MQSTYQPLIHFVSMATTSTRRYSLSFVNVWALRAGVSVFASQEATSSPSGSILHHPSTLLRDKASRFFHTVGAEPLQATSDGWRCEQHVPRQMRTQRPKPKRPATPSRTTGMGRLPSLTLVLSRPLVMTVPANWTPGSRRLYPNRPLAAGHLPKDLPTTCISVAQPMDRASSD</sequence>
<keyword evidence="3" id="KW-1185">Reference proteome</keyword>
<evidence type="ECO:0000313" key="2">
    <source>
        <dbReference type="EMBL" id="KAK1636165.1"/>
    </source>
</evidence>
<evidence type="ECO:0000313" key="3">
    <source>
        <dbReference type="Proteomes" id="UP001243989"/>
    </source>
</evidence>
<evidence type="ECO:0000256" key="1">
    <source>
        <dbReference type="SAM" id="MobiDB-lite"/>
    </source>
</evidence>
<dbReference type="GeneID" id="85470913"/>
<reference evidence="2" key="1">
    <citation type="submission" date="2021-06" db="EMBL/GenBank/DDBJ databases">
        <title>Comparative genomics, transcriptomics and evolutionary studies reveal genomic signatures of adaptation to plant cell wall in hemibiotrophic fungi.</title>
        <authorList>
            <consortium name="DOE Joint Genome Institute"/>
            <person name="Baroncelli R."/>
            <person name="Diaz J.F."/>
            <person name="Benocci T."/>
            <person name="Peng M."/>
            <person name="Battaglia E."/>
            <person name="Haridas S."/>
            <person name="Andreopoulos W."/>
            <person name="Labutti K."/>
            <person name="Pangilinan J."/>
            <person name="Floch G.L."/>
            <person name="Makela M.R."/>
            <person name="Henrissat B."/>
            <person name="Grigoriev I.V."/>
            <person name="Crouch J.A."/>
            <person name="De Vries R.P."/>
            <person name="Sukno S.A."/>
            <person name="Thon M.R."/>
        </authorList>
    </citation>
    <scope>NUCLEOTIDE SEQUENCE</scope>
    <source>
        <strain evidence="2">CBS 102054</strain>
    </source>
</reference>
<name>A0AAI9ZQU6_9PEZI</name>
<comment type="caution">
    <text evidence="2">The sequence shown here is derived from an EMBL/GenBank/DDBJ whole genome shotgun (WGS) entry which is preliminary data.</text>
</comment>
<dbReference type="Proteomes" id="UP001243989">
    <property type="component" value="Unassembled WGS sequence"/>
</dbReference>